<dbReference type="EMBL" id="JAPHNI010000720">
    <property type="protein sequence ID" value="KAJ8108633.1"/>
    <property type="molecule type" value="Genomic_DNA"/>
</dbReference>
<protein>
    <submittedName>
        <fullName evidence="1">Uncharacterized protein</fullName>
    </submittedName>
</protein>
<sequence>MAYDRDVVVNCFKRHYKLLVKAAYFDPAEILYPPDEGWSDEKLAADVLRTFGRSEEVIDLLRHLPYIKQLDGDVKDELYFESRHLSYLRDTWPFRYLTVENCQGKQLFDKLLMPSPEDWPAGFIALTQDIYGTWWIFDTAKGIIHLMGTGYTEPPENEPWLLGAVSRDIQEYFDEIYNEIVALIMVPCPKGENSWNRTIQPYTWDVGSVVSQTLRKHGWPDNLDRDAYLQELKEVHPET</sequence>
<evidence type="ECO:0000313" key="1">
    <source>
        <dbReference type="EMBL" id="KAJ8108633.1"/>
    </source>
</evidence>
<reference evidence="1" key="1">
    <citation type="submission" date="2022-11" db="EMBL/GenBank/DDBJ databases">
        <title>Genome Sequence of Boeremia exigua.</title>
        <authorList>
            <person name="Buettner E."/>
        </authorList>
    </citation>
    <scope>NUCLEOTIDE SEQUENCE</scope>
    <source>
        <strain evidence="1">CU02</strain>
    </source>
</reference>
<proteinExistence type="predicted"/>
<comment type="caution">
    <text evidence="1">The sequence shown here is derived from an EMBL/GenBank/DDBJ whole genome shotgun (WGS) entry which is preliminary data.</text>
</comment>
<accession>A0ACC2I100</accession>
<name>A0ACC2I100_9PLEO</name>
<organism evidence="1 2">
    <name type="scientific">Boeremia exigua</name>
    <dbReference type="NCBI Taxonomy" id="749465"/>
    <lineage>
        <taxon>Eukaryota</taxon>
        <taxon>Fungi</taxon>
        <taxon>Dikarya</taxon>
        <taxon>Ascomycota</taxon>
        <taxon>Pezizomycotina</taxon>
        <taxon>Dothideomycetes</taxon>
        <taxon>Pleosporomycetidae</taxon>
        <taxon>Pleosporales</taxon>
        <taxon>Pleosporineae</taxon>
        <taxon>Didymellaceae</taxon>
        <taxon>Boeremia</taxon>
    </lineage>
</organism>
<dbReference type="Proteomes" id="UP001153331">
    <property type="component" value="Unassembled WGS sequence"/>
</dbReference>
<keyword evidence="2" id="KW-1185">Reference proteome</keyword>
<evidence type="ECO:0000313" key="2">
    <source>
        <dbReference type="Proteomes" id="UP001153331"/>
    </source>
</evidence>
<gene>
    <name evidence="1" type="ORF">OPT61_g8038</name>
</gene>